<feature type="compositionally biased region" description="Polar residues" evidence="1">
    <location>
        <begin position="99"/>
        <end position="110"/>
    </location>
</feature>
<dbReference type="EMBL" id="FOLY01000001">
    <property type="protein sequence ID" value="SFB96022.1"/>
    <property type="molecule type" value="Genomic_DNA"/>
</dbReference>
<evidence type="ECO:0000259" key="2">
    <source>
        <dbReference type="Pfam" id="PF02120"/>
    </source>
</evidence>
<feature type="compositionally biased region" description="Polar residues" evidence="1">
    <location>
        <begin position="74"/>
        <end position="83"/>
    </location>
</feature>
<feature type="compositionally biased region" description="Low complexity" evidence="1">
    <location>
        <begin position="133"/>
        <end position="143"/>
    </location>
</feature>
<dbReference type="CDD" id="cd17470">
    <property type="entry name" value="T3SS_Flik_C"/>
    <property type="match status" value="1"/>
</dbReference>
<feature type="region of interest" description="Disordered" evidence="1">
    <location>
        <begin position="1"/>
        <end position="195"/>
    </location>
</feature>
<evidence type="ECO:0000256" key="1">
    <source>
        <dbReference type="SAM" id="MobiDB-lite"/>
    </source>
</evidence>
<dbReference type="STRING" id="402385.SAMN05421848_0044"/>
<feature type="domain" description="Flagellar hook-length control protein-like C-terminal" evidence="2">
    <location>
        <begin position="350"/>
        <end position="426"/>
    </location>
</feature>
<dbReference type="InterPro" id="IPR052563">
    <property type="entry name" value="FliK"/>
</dbReference>
<feature type="compositionally biased region" description="Low complexity" evidence="1">
    <location>
        <begin position="421"/>
        <end position="434"/>
    </location>
</feature>
<name>A0A1I1FAN0_9GAMM</name>
<keyword evidence="4" id="KW-1185">Reference proteome</keyword>
<dbReference type="Pfam" id="PF02120">
    <property type="entry name" value="Flg_hook"/>
    <property type="match status" value="1"/>
</dbReference>
<protein>
    <submittedName>
        <fullName evidence="3">Hook-length control protein FliK</fullName>
    </submittedName>
</protein>
<dbReference type="PANTHER" id="PTHR37533">
    <property type="entry name" value="FLAGELLAR HOOK-LENGTH CONTROL PROTEIN"/>
    <property type="match status" value="1"/>
</dbReference>
<reference evidence="4" key="1">
    <citation type="submission" date="2016-10" db="EMBL/GenBank/DDBJ databases">
        <authorList>
            <person name="Varghese N."/>
            <person name="Submissions S."/>
        </authorList>
    </citation>
    <scope>NUCLEOTIDE SEQUENCE [LARGE SCALE GENOMIC DNA]</scope>
    <source>
        <strain evidence="4">DSM 23439</strain>
    </source>
</reference>
<dbReference type="Gene3D" id="3.30.750.140">
    <property type="match status" value="1"/>
</dbReference>
<feature type="compositionally biased region" description="Basic and acidic residues" evidence="1">
    <location>
        <begin position="147"/>
        <end position="159"/>
    </location>
</feature>
<dbReference type="OrthoDB" id="1792985at2"/>
<accession>A0A1I1FAN0</accession>
<dbReference type="InterPro" id="IPR038610">
    <property type="entry name" value="FliK-like_C_sf"/>
</dbReference>
<sequence>MLTPVNVQISAQGTPGAPSRGSEEDNGFGALLSDTRARRQSDTAASPADADTRPSSVSRQQARSNDAGDKDQRSSLPTGSSGATAADARQPLLPGHARQTLSSALEQLQGNRLEGREPRDGSSLTRSSDRAATKAAAGLASLADGHQSLEKRGIERADSKLSGMDRSVASRVDGRTEPAGDKGKRLADSESKDDANPLYALVDTGFLMQGSPTQKAPAGREGAQPARGAMLEQGLRGRDATVLDNASQTLKGGRQEAVRGDRLFGEILSQREGPLSQMMGSGAETVFDTRPTTTPTVNDSPLNTLSALTGQTGTSPMAPGTAQAVATATLPAMDSDQWSSAFERQVINLSMRGGGEARLNMNPLELGPLSISLKMGEQSAQLHIASHHAQVRAAIEAALPQLRDAFSASGIELGQTSVSDQGSFQQGGFQQQQQERTPGALAGHDPSGTLPGINGDADSDIISISSPIGRSLNGGIDLFA</sequence>
<dbReference type="PANTHER" id="PTHR37533:SF2">
    <property type="entry name" value="FLAGELLAR HOOK-LENGTH CONTROL PROTEIN"/>
    <property type="match status" value="1"/>
</dbReference>
<dbReference type="Proteomes" id="UP000199046">
    <property type="component" value="Unassembled WGS sequence"/>
</dbReference>
<proteinExistence type="predicted"/>
<dbReference type="RefSeq" id="WP_090129648.1">
    <property type="nucleotide sequence ID" value="NZ_FOLY01000001.1"/>
</dbReference>
<feature type="region of interest" description="Disordered" evidence="1">
    <location>
        <begin position="418"/>
        <end position="456"/>
    </location>
</feature>
<dbReference type="InterPro" id="IPR021136">
    <property type="entry name" value="Flagellar_hook_control-like_C"/>
</dbReference>
<feature type="compositionally biased region" description="Basic and acidic residues" evidence="1">
    <location>
        <begin position="172"/>
        <end position="195"/>
    </location>
</feature>
<organism evidence="3 4">
    <name type="scientific">Kushneria avicenniae</name>
    <dbReference type="NCBI Taxonomy" id="402385"/>
    <lineage>
        <taxon>Bacteria</taxon>
        <taxon>Pseudomonadati</taxon>
        <taxon>Pseudomonadota</taxon>
        <taxon>Gammaproteobacteria</taxon>
        <taxon>Oceanospirillales</taxon>
        <taxon>Halomonadaceae</taxon>
        <taxon>Kushneria</taxon>
    </lineage>
</organism>
<evidence type="ECO:0000313" key="3">
    <source>
        <dbReference type="EMBL" id="SFB96022.1"/>
    </source>
</evidence>
<evidence type="ECO:0000313" key="4">
    <source>
        <dbReference type="Proteomes" id="UP000199046"/>
    </source>
</evidence>
<feature type="compositionally biased region" description="Low complexity" evidence="1">
    <location>
        <begin position="42"/>
        <end position="56"/>
    </location>
</feature>
<feature type="compositionally biased region" description="Polar residues" evidence="1">
    <location>
        <begin position="1"/>
        <end position="13"/>
    </location>
</feature>
<gene>
    <name evidence="3" type="ORF">SAMN05421848_0044</name>
</gene>
<dbReference type="AlphaFoldDB" id="A0A1I1FAN0"/>